<organism evidence="3 4">
    <name type="scientific">Channa argus</name>
    <name type="common">Northern snakehead</name>
    <name type="synonym">Ophicephalus argus</name>
    <dbReference type="NCBI Taxonomy" id="215402"/>
    <lineage>
        <taxon>Eukaryota</taxon>
        <taxon>Metazoa</taxon>
        <taxon>Chordata</taxon>
        <taxon>Craniata</taxon>
        <taxon>Vertebrata</taxon>
        <taxon>Euteleostomi</taxon>
        <taxon>Actinopterygii</taxon>
        <taxon>Neopterygii</taxon>
        <taxon>Teleostei</taxon>
        <taxon>Neoteleostei</taxon>
        <taxon>Acanthomorphata</taxon>
        <taxon>Anabantaria</taxon>
        <taxon>Anabantiformes</taxon>
        <taxon>Channoidei</taxon>
        <taxon>Channidae</taxon>
        <taxon>Channa</taxon>
    </lineage>
</organism>
<evidence type="ECO:0000313" key="4">
    <source>
        <dbReference type="Proteomes" id="UP000503349"/>
    </source>
</evidence>
<comment type="similarity">
    <text evidence="1">Belongs to the UPF0449 family.</text>
</comment>
<sequence>MNIGSKNKKRVVLPSRPDPPTVDQILDDIKQAAPNDPVFSILDQTGQDSSQPADGDVELKFQQCRRYLELNKRLQGAEEQLLRQREELRTVADFSVLDFLMFLCRIYSQSAGPGKTYRSDLEPDTDGASGAPVLAILRPLTPQLRRGMLLMSCFTINVFNAQQKQQVSFGQQ</sequence>
<feature type="compositionally biased region" description="Basic residues" evidence="2">
    <location>
        <begin position="1"/>
        <end position="11"/>
    </location>
</feature>
<dbReference type="Proteomes" id="UP000503349">
    <property type="component" value="Chromosome 6"/>
</dbReference>
<evidence type="ECO:0000313" key="3">
    <source>
        <dbReference type="EMBL" id="KAF3690526.1"/>
    </source>
</evidence>
<evidence type="ECO:0000256" key="1">
    <source>
        <dbReference type="ARBA" id="ARBA00006137"/>
    </source>
</evidence>
<keyword evidence="4" id="KW-1185">Reference proteome</keyword>
<dbReference type="Pfam" id="PF15136">
    <property type="entry name" value="UPF0449"/>
    <property type="match status" value="1"/>
</dbReference>
<evidence type="ECO:0000256" key="2">
    <source>
        <dbReference type="SAM" id="MobiDB-lite"/>
    </source>
</evidence>
<dbReference type="AlphaFoldDB" id="A0A6G1PKJ2"/>
<gene>
    <name evidence="3" type="ORF">EXN66_Car006199</name>
</gene>
<protein>
    <submittedName>
        <fullName evidence="3">UPF0449 protein C19orf25</fullName>
    </submittedName>
</protein>
<dbReference type="PANTHER" id="PTHR34766">
    <property type="entry name" value="UPF0449 PROTEIN C19ORF25"/>
    <property type="match status" value="1"/>
</dbReference>
<reference evidence="4" key="2">
    <citation type="submission" date="2019-02" db="EMBL/GenBank/DDBJ databases">
        <title>Opniocepnalus argus Var Kimnra genome.</title>
        <authorList>
            <person name="Zhou C."/>
            <person name="Xiao S."/>
        </authorList>
    </citation>
    <scope>NUCLEOTIDE SEQUENCE [LARGE SCALE GENOMIC DNA]</scope>
</reference>
<reference evidence="3 4" key="1">
    <citation type="submission" date="2019-02" db="EMBL/GenBank/DDBJ databases">
        <title>Opniocepnalus argus genome.</title>
        <authorList>
            <person name="Zhou C."/>
            <person name="Xiao S."/>
        </authorList>
    </citation>
    <scope>NUCLEOTIDE SEQUENCE [LARGE SCALE GENOMIC DNA]</scope>
    <source>
        <strain evidence="3">OARG1902GOOAL</strain>
        <tissue evidence="3">Muscle</tissue>
    </source>
</reference>
<dbReference type="PANTHER" id="PTHR34766:SF1">
    <property type="entry name" value="UPF0449 PROTEIN C19ORF25"/>
    <property type="match status" value="1"/>
</dbReference>
<accession>A0A6G1PKJ2</accession>
<proteinExistence type="inferred from homology"/>
<dbReference type="EMBL" id="CM015717">
    <property type="protein sequence ID" value="KAF3690526.1"/>
    <property type="molecule type" value="Genomic_DNA"/>
</dbReference>
<dbReference type="InterPro" id="IPR028227">
    <property type="entry name" value="UPF0449"/>
</dbReference>
<feature type="region of interest" description="Disordered" evidence="2">
    <location>
        <begin position="1"/>
        <end position="20"/>
    </location>
</feature>
<name>A0A6G1PKJ2_CHAAH</name>